<dbReference type="GO" id="GO:0005743">
    <property type="term" value="C:mitochondrial inner membrane"/>
    <property type="evidence" value="ECO:0007669"/>
    <property type="project" value="UniProtKB-SubCell"/>
</dbReference>
<evidence type="ECO:0000256" key="2">
    <source>
        <dbReference type="ARBA" id="ARBA00010261"/>
    </source>
</evidence>
<evidence type="ECO:0000256" key="1">
    <source>
        <dbReference type="ARBA" id="ARBA00004443"/>
    </source>
</evidence>
<dbReference type="Proteomes" id="UP000070501">
    <property type="component" value="Unassembled WGS sequence"/>
</dbReference>
<keyword evidence="6" id="KW-0249">Electron transport</keyword>
<evidence type="ECO:0000313" key="9">
    <source>
        <dbReference type="EMBL" id="KXJ95637.1"/>
    </source>
</evidence>
<dbReference type="InterPro" id="IPR006806">
    <property type="entry name" value="NDUFA5"/>
</dbReference>
<dbReference type="PANTHER" id="PTHR12653">
    <property type="entry name" value="NADH-UBIQUINONE OXIDOREDUCTASE 13 KD-B SUBUNIT"/>
    <property type="match status" value="1"/>
</dbReference>
<sequence>MRRTLRLLAGVKPARYLTPGNPTGLTGLYTHSSPRSSLIYIYSKTLDKLKEFPESSVYRQSVEALTKHRLAIIESAVPPGYEEWAANAAKIIKENPSEFQIRPDSTLDGVHAATVEADGNTFLYRSDPTDVDPREIEWDGEAPERGNQGLRAEKERYELGYLDAKSLEHPKTVDWVPEPQLTADQIEELETKFGAGLIEEVVQVAENELKLVEVMNESKVWESLEEKPSEGQWEYFERKSA</sequence>
<dbReference type="AlphaFoldDB" id="A0A136JER9"/>
<protein>
    <submittedName>
        <fullName evidence="9">ETC complex I subunit conserved region-domain-containing protein</fullName>
    </submittedName>
</protein>
<evidence type="ECO:0000256" key="5">
    <source>
        <dbReference type="ARBA" id="ARBA00022792"/>
    </source>
</evidence>
<organism evidence="9 10">
    <name type="scientific">Microdochium bolleyi</name>
    <dbReference type="NCBI Taxonomy" id="196109"/>
    <lineage>
        <taxon>Eukaryota</taxon>
        <taxon>Fungi</taxon>
        <taxon>Dikarya</taxon>
        <taxon>Ascomycota</taxon>
        <taxon>Pezizomycotina</taxon>
        <taxon>Sordariomycetes</taxon>
        <taxon>Xylariomycetidae</taxon>
        <taxon>Xylariales</taxon>
        <taxon>Microdochiaceae</taxon>
        <taxon>Microdochium</taxon>
    </lineage>
</organism>
<evidence type="ECO:0000313" key="10">
    <source>
        <dbReference type="Proteomes" id="UP000070501"/>
    </source>
</evidence>
<dbReference type="OrthoDB" id="286811at2759"/>
<reference evidence="10" key="1">
    <citation type="submission" date="2016-02" db="EMBL/GenBank/DDBJ databases">
        <title>Draft genome sequence of Microdochium bolleyi, a fungal endophyte of beachgrass.</title>
        <authorList>
            <consortium name="DOE Joint Genome Institute"/>
            <person name="David A.S."/>
            <person name="May G."/>
            <person name="Haridas S."/>
            <person name="Lim J."/>
            <person name="Wang M."/>
            <person name="Labutti K."/>
            <person name="Lipzen A."/>
            <person name="Barry K."/>
            <person name="Grigoriev I.V."/>
        </authorList>
    </citation>
    <scope>NUCLEOTIDE SEQUENCE [LARGE SCALE GENOMIC DNA]</scope>
    <source>
        <strain evidence="10">J235TASD1</strain>
    </source>
</reference>
<keyword evidence="4" id="KW-0679">Respiratory chain</keyword>
<keyword evidence="7" id="KW-0496">Mitochondrion</keyword>
<dbReference type="PANTHER" id="PTHR12653:SF0">
    <property type="entry name" value="NADH DEHYDROGENASE [UBIQUINONE] 1 ALPHA SUBCOMPLEX SUBUNIT 5"/>
    <property type="match status" value="1"/>
</dbReference>
<dbReference type="GO" id="GO:0022904">
    <property type="term" value="P:respiratory electron transport chain"/>
    <property type="evidence" value="ECO:0007669"/>
    <property type="project" value="InterPro"/>
</dbReference>
<evidence type="ECO:0000256" key="7">
    <source>
        <dbReference type="ARBA" id="ARBA00023128"/>
    </source>
</evidence>
<keyword evidence="10" id="KW-1185">Reference proteome</keyword>
<keyword evidence="5" id="KW-0999">Mitochondrion inner membrane</keyword>
<dbReference type="STRING" id="196109.A0A136JER9"/>
<evidence type="ECO:0000256" key="4">
    <source>
        <dbReference type="ARBA" id="ARBA00022660"/>
    </source>
</evidence>
<evidence type="ECO:0000256" key="8">
    <source>
        <dbReference type="ARBA" id="ARBA00023136"/>
    </source>
</evidence>
<accession>A0A136JER9</accession>
<keyword evidence="8" id="KW-0472">Membrane</keyword>
<keyword evidence="3" id="KW-0813">Transport</keyword>
<dbReference type="Pfam" id="PF04716">
    <property type="entry name" value="ETC_C1_NDUFA5"/>
    <property type="match status" value="1"/>
</dbReference>
<dbReference type="EMBL" id="KQ964246">
    <property type="protein sequence ID" value="KXJ95637.1"/>
    <property type="molecule type" value="Genomic_DNA"/>
</dbReference>
<name>A0A136JER9_9PEZI</name>
<dbReference type="InParanoid" id="A0A136JER9"/>
<gene>
    <name evidence="9" type="ORF">Micbo1qcDRAFT_230837</name>
</gene>
<comment type="similarity">
    <text evidence="2">Belongs to the complex I NDUFA5 subunit family.</text>
</comment>
<evidence type="ECO:0000256" key="3">
    <source>
        <dbReference type="ARBA" id="ARBA00022448"/>
    </source>
</evidence>
<comment type="subcellular location">
    <subcellularLocation>
        <location evidence="1">Mitochondrion inner membrane</location>
        <topology evidence="1">Peripheral membrane protein</topology>
        <orientation evidence="1">Matrix side</orientation>
    </subcellularLocation>
</comment>
<proteinExistence type="inferred from homology"/>
<evidence type="ECO:0000256" key="6">
    <source>
        <dbReference type="ARBA" id="ARBA00022982"/>
    </source>
</evidence>